<dbReference type="InterPro" id="IPR004453">
    <property type="entry name" value="QueG"/>
</dbReference>
<dbReference type="AlphaFoldDB" id="A0A3B0SI53"/>
<organism evidence="10">
    <name type="scientific">hydrothermal vent metagenome</name>
    <dbReference type="NCBI Taxonomy" id="652676"/>
    <lineage>
        <taxon>unclassified sequences</taxon>
        <taxon>metagenomes</taxon>
        <taxon>ecological metagenomes</taxon>
    </lineage>
</organism>
<dbReference type="PROSITE" id="PS00198">
    <property type="entry name" value="4FE4S_FER_1"/>
    <property type="match status" value="1"/>
</dbReference>
<evidence type="ECO:0000256" key="6">
    <source>
        <dbReference type="ARBA" id="ARBA00023002"/>
    </source>
</evidence>
<dbReference type="Pfam" id="PF13484">
    <property type="entry name" value="Fer4_16"/>
    <property type="match status" value="1"/>
</dbReference>
<keyword evidence="5" id="KW-0671">Queuosine biosynthesis</keyword>
<evidence type="ECO:0000256" key="2">
    <source>
        <dbReference type="ARBA" id="ARBA00022490"/>
    </source>
</evidence>
<evidence type="ECO:0000256" key="7">
    <source>
        <dbReference type="ARBA" id="ARBA00023004"/>
    </source>
</evidence>
<keyword evidence="7" id="KW-0408">Iron</keyword>
<sequence>MTEKLAKKLVNRAKSLGFDVVKITPAQLPPLTGQRLEEFVEADWHGDMQWLPETLERRKTPTAMWPDAVSAIVLGANYGPEENPLERLEQRSMGNISVYAHNRDYHDVIKGRLKQLAGWFAAQSGQEVKVFVDTAPLMEKPLAAQAGVGWQGKHTNLVSREFGSWLFLGIILTTADLPTDTAEGDHCGQCTACIDICPTNAIPRPYKVDARRCISYLTIEYDGHIDRQFRKAIGNRIYGCDDCLAVCPWNKFAKTAQEAKFKAREELLEPKLAELVKLDDSNFRKLFSGSPVKRIGRDRFVRNILIAIGNSGDRNLAADAQALLEDSSAQVRAMAVWAVQELSSTEATDQLGKEHRKNETDQNVLAEWSTSI</sequence>
<dbReference type="PANTHER" id="PTHR30002:SF4">
    <property type="entry name" value="EPOXYQUEUOSINE REDUCTASE"/>
    <property type="match status" value="1"/>
</dbReference>
<keyword evidence="1" id="KW-0004">4Fe-4S</keyword>
<dbReference type="InterPro" id="IPR017896">
    <property type="entry name" value="4Fe4S_Fe-S-bd"/>
</dbReference>
<dbReference type="NCBIfam" id="TIGR00276">
    <property type="entry name" value="tRNA epoxyqueuosine(34) reductase QueG"/>
    <property type="match status" value="1"/>
</dbReference>
<accession>A0A3B0SI53</accession>
<dbReference type="Gene3D" id="3.30.70.20">
    <property type="match status" value="1"/>
</dbReference>
<keyword evidence="3" id="KW-0819">tRNA processing</keyword>
<dbReference type="PROSITE" id="PS51379">
    <property type="entry name" value="4FE4S_FER_2"/>
    <property type="match status" value="1"/>
</dbReference>
<proteinExistence type="inferred from homology"/>
<evidence type="ECO:0000256" key="5">
    <source>
        <dbReference type="ARBA" id="ARBA00022785"/>
    </source>
</evidence>
<dbReference type="SUPFAM" id="SSF46548">
    <property type="entry name" value="alpha-helical ferredoxin"/>
    <property type="match status" value="1"/>
</dbReference>
<evidence type="ECO:0000259" key="9">
    <source>
        <dbReference type="PROSITE" id="PS51379"/>
    </source>
</evidence>
<reference evidence="10" key="1">
    <citation type="submission" date="2018-06" db="EMBL/GenBank/DDBJ databases">
        <authorList>
            <person name="Zhirakovskaya E."/>
        </authorList>
    </citation>
    <scope>NUCLEOTIDE SEQUENCE</scope>
</reference>
<evidence type="ECO:0000256" key="3">
    <source>
        <dbReference type="ARBA" id="ARBA00022694"/>
    </source>
</evidence>
<evidence type="ECO:0000313" key="10">
    <source>
        <dbReference type="EMBL" id="VAW02092.1"/>
    </source>
</evidence>
<evidence type="ECO:0000256" key="8">
    <source>
        <dbReference type="ARBA" id="ARBA00023014"/>
    </source>
</evidence>
<dbReference type="PANTHER" id="PTHR30002">
    <property type="entry name" value="EPOXYQUEUOSINE REDUCTASE"/>
    <property type="match status" value="1"/>
</dbReference>
<dbReference type="HAMAP" id="MF_00916">
    <property type="entry name" value="QueG"/>
    <property type="match status" value="1"/>
</dbReference>
<gene>
    <name evidence="10" type="ORF">MNBD_ALPHA08-1141</name>
</gene>
<dbReference type="Pfam" id="PF08331">
    <property type="entry name" value="QueG_DUF1730"/>
    <property type="match status" value="1"/>
</dbReference>
<dbReference type="GO" id="GO:0052693">
    <property type="term" value="F:epoxyqueuosine reductase activity"/>
    <property type="evidence" value="ECO:0007669"/>
    <property type="project" value="TreeGrafter"/>
</dbReference>
<dbReference type="GO" id="GO:0008616">
    <property type="term" value="P:tRNA queuosine(34) biosynthetic process"/>
    <property type="evidence" value="ECO:0007669"/>
    <property type="project" value="UniProtKB-KW"/>
</dbReference>
<keyword evidence="8" id="KW-0411">Iron-sulfur</keyword>
<name>A0A3B0SI53_9ZZZZ</name>
<keyword evidence="2" id="KW-0963">Cytoplasm</keyword>
<protein>
    <submittedName>
        <fullName evidence="10">Iron-sulfur cluster-binding protein</fullName>
    </submittedName>
</protein>
<dbReference type="InterPro" id="IPR013542">
    <property type="entry name" value="QueG_DUF1730"/>
</dbReference>
<dbReference type="InterPro" id="IPR017900">
    <property type="entry name" value="4Fe4S_Fe_S_CS"/>
</dbReference>
<dbReference type="GO" id="GO:0051539">
    <property type="term" value="F:4 iron, 4 sulfur cluster binding"/>
    <property type="evidence" value="ECO:0007669"/>
    <property type="project" value="UniProtKB-KW"/>
</dbReference>
<keyword evidence="6" id="KW-0560">Oxidoreductase</keyword>
<feature type="domain" description="4Fe-4S ferredoxin-type" evidence="9">
    <location>
        <begin position="178"/>
        <end position="207"/>
    </location>
</feature>
<dbReference type="EMBL" id="UOEC01000195">
    <property type="protein sequence ID" value="VAW02092.1"/>
    <property type="molecule type" value="Genomic_DNA"/>
</dbReference>
<dbReference type="FunFam" id="3.30.70.20:FF:000017">
    <property type="entry name" value="Epoxyqueuosine reductase"/>
    <property type="match status" value="1"/>
</dbReference>
<dbReference type="GO" id="GO:0046872">
    <property type="term" value="F:metal ion binding"/>
    <property type="evidence" value="ECO:0007669"/>
    <property type="project" value="UniProtKB-KW"/>
</dbReference>
<evidence type="ECO:0000256" key="1">
    <source>
        <dbReference type="ARBA" id="ARBA00022485"/>
    </source>
</evidence>
<evidence type="ECO:0000256" key="4">
    <source>
        <dbReference type="ARBA" id="ARBA00022723"/>
    </source>
</evidence>
<keyword evidence="4" id="KW-0479">Metal-binding</keyword>